<proteinExistence type="predicted"/>
<feature type="compositionally biased region" description="Polar residues" evidence="1">
    <location>
        <begin position="484"/>
        <end position="498"/>
    </location>
</feature>
<organism evidence="2 3">
    <name type="scientific">Elysia marginata</name>
    <dbReference type="NCBI Taxonomy" id="1093978"/>
    <lineage>
        <taxon>Eukaryota</taxon>
        <taxon>Metazoa</taxon>
        <taxon>Spiralia</taxon>
        <taxon>Lophotrochozoa</taxon>
        <taxon>Mollusca</taxon>
        <taxon>Gastropoda</taxon>
        <taxon>Heterobranchia</taxon>
        <taxon>Euthyneura</taxon>
        <taxon>Panpulmonata</taxon>
        <taxon>Sacoglossa</taxon>
        <taxon>Placobranchoidea</taxon>
        <taxon>Plakobranchidae</taxon>
        <taxon>Elysia</taxon>
    </lineage>
</organism>
<accession>A0AAV4JFV5</accession>
<evidence type="ECO:0000313" key="3">
    <source>
        <dbReference type="Proteomes" id="UP000762676"/>
    </source>
</evidence>
<dbReference type="EMBL" id="BMAT01003128">
    <property type="protein sequence ID" value="GFS20773.1"/>
    <property type="molecule type" value="Genomic_DNA"/>
</dbReference>
<feature type="region of interest" description="Disordered" evidence="1">
    <location>
        <begin position="817"/>
        <end position="876"/>
    </location>
</feature>
<feature type="compositionally biased region" description="Polar residues" evidence="1">
    <location>
        <begin position="640"/>
        <end position="655"/>
    </location>
</feature>
<protein>
    <submittedName>
        <fullName evidence="2">Uncharacterized protein</fullName>
    </submittedName>
</protein>
<evidence type="ECO:0000313" key="2">
    <source>
        <dbReference type="EMBL" id="GFS20773.1"/>
    </source>
</evidence>
<dbReference type="Proteomes" id="UP000762676">
    <property type="component" value="Unassembled WGS sequence"/>
</dbReference>
<feature type="region of interest" description="Disordered" evidence="1">
    <location>
        <begin position="127"/>
        <end position="146"/>
    </location>
</feature>
<feature type="region of interest" description="Disordered" evidence="1">
    <location>
        <begin position="484"/>
        <end position="511"/>
    </location>
</feature>
<evidence type="ECO:0000256" key="1">
    <source>
        <dbReference type="SAM" id="MobiDB-lite"/>
    </source>
</evidence>
<feature type="compositionally biased region" description="Low complexity" evidence="1">
    <location>
        <begin position="105"/>
        <end position="115"/>
    </location>
</feature>
<feature type="compositionally biased region" description="Basic residues" evidence="1">
    <location>
        <begin position="663"/>
        <end position="680"/>
    </location>
</feature>
<feature type="compositionally biased region" description="Polar residues" evidence="1">
    <location>
        <begin position="817"/>
        <end position="828"/>
    </location>
</feature>
<feature type="region of interest" description="Disordered" evidence="1">
    <location>
        <begin position="1"/>
        <end position="117"/>
    </location>
</feature>
<comment type="caution">
    <text evidence="2">The sequence shown here is derived from an EMBL/GenBank/DDBJ whole genome shotgun (WGS) entry which is preliminary data.</text>
</comment>
<feature type="region of interest" description="Disordered" evidence="1">
    <location>
        <begin position="1014"/>
        <end position="1067"/>
    </location>
</feature>
<keyword evidence="3" id="KW-1185">Reference proteome</keyword>
<feature type="region of interest" description="Disordered" evidence="1">
    <location>
        <begin position="640"/>
        <end position="753"/>
    </location>
</feature>
<gene>
    <name evidence="2" type="ORF">ElyMa_001579200</name>
</gene>
<feature type="compositionally biased region" description="Polar residues" evidence="1">
    <location>
        <begin position="862"/>
        <end position="875"/>
    </location>
</feature>
<feature type="compositionally biased region" description="Polar residues" evidence="1">
    <location>
        <begin position="715"/>
        <end position="724"/>
    </location>
</feature>
<feature type="compositionally biased region" description="Polar residues" evidence="1">
    <location>
        <begin position="20"/>
        <end position="36"/>
    </location>
</feature>
<reference evidence="2 3" key="1">
    <citation type="journal article" date="2021" name="Elife">
        <title>Chloroplast acquisition without the gene transfer in kleptoplastic sea slugs, Plakobranchus ocellatus.</title>
        <authorList>
            <person name="Maeda T."/>
            <person name="Takahashi S."/>
            <person name="Yoshida T."/>
            <person name="Shimamura S."/>
            <person name="Takaki Y."/>
            <person name="Nagai Y."/>
            <person name="Toyoda A."/>
            <person name="Suzuki Y."/>
            <person name="Arimoto A."/>
            <person name="Ishii H."/>
            <person name="Satoh N."/>
            <person name="Nishiyama T."/>
            <person name="Hasebe M."/>
            <person name="Maruyama T."/>
            <person name="Minagawa J."/>
            <person name="Obokata J."/>
            <person name="Shigenobu S."/>
        </authorList>
    </citation>
    <scope>NUCLEOTIDE SEQUENCE [LARGE SCALE GENOMIC DNA]</scope>
</reference>
<feature type="compositionally biased region" description="Polar residues" evidence="1">
    <location>
        <begin position="400"/>
        <end position="418"/>
    </location>
</feature>
<feature type="region of interest" description="Disordered" evidence="1">
    <location>
        <begin position="399"/>
        <end position="418"/>
    </location>
</feature>
<feature type="compositionally biased region" description="Basic and acidic residues" evidence="1">
    <location>
        <begin position="846"/>
        <end position="858"/>
    </location>
</feature>
<sequence length="1067" mass="115270">MEMRDNDTSDDFLGKPPLHVQNSQNSIQNGDTQVSGAANIRTPIMAAAGQNGNSSETPSSKDRERGRTKVKVSSVRNKSDTSSLSRSRDRPKRRAGASPLTRAEPSPSSSSNDSSVFKAPLAPLKKAQRDYNTGTSAPSALDTTSSSCTSSDCSDLSVFLPPLALPVRYQRSFSNSSSTSSVCSISSVSSTSSDESFSSSVSSIDGSCRNVSQEKCKCKTPSTSTPVKEKVCNCHNTSTNSQHNEPEIAQQDEVTNPQSSLEDLCTQSDFQYHPPSFPTIRRPASVLMANYPVMREAAAFHKNVQNGNGASLNTAPTLFSLRDLNYHLFEPQNSFQTPQSVSTNPPQHFPMMPQHFSGGQNQYNPGQINSLAPQASYPLDHRDPYFIQPLHSYQFAEHGNGTNLQPTDSPQDFLGTTSRVPDPQRLHSGPHPSNEVIDYSQYNPVMFSPRYNTSSYGLGPAFLSHEDHNHFSAIAHPHIPQNSVHHPSNHSTQVSTACAPQGEHMPSPSFPMRSARRQIRFSSYPEPETLHPAGSQAHDNAMSRPYSEPLFVNVQFDVGTFQRSATSSSEPLPPIMFYNPAEQPLAHTTQVTSANYRKKGEGFFNRSDTFSVVSQADPTSVLIGASANLQNISVLSCNEGQSFPHSQTRNSSRAHSQSDKKSVPKKATFKKPTTTKKQRKNSSVSSSGSINAKKQKPRSKRASSTTNPDSSVSSAFSLNETGASSAPALALDPNDPGIPVPAPVRYTDHLDPRDDETIRSRLSLICHPCMIKASKSEDPTSDNIAGASGCEYDKARAEATLSSNEILTILKSIKSKPTNTRGSDTSCKVSLPENRKESMRNIGKGKSRDNGKGKEKCPRVTNGITEDPNNAQLSEPLSGESYAIGVSYGENVATPSDFFQRWLNRRSQSHGIPLDDNFLAYLISQNPERGANVADHTTSPVGATGLAAQGNQAEGPVTNGSSSNVATVSYNMGDGSVASTGLKNLQDVHSGQTATSLSAEEITERLRRQGAMPRVLSKSQCKHHYVNPSSTNSSLGRGMESSGSTAASYTQGLESLIELPEQEREVS</sequence>
<dbReference type="AlphaFoldDB" id="A0AAV4JFV5"/>
<feature type="compositionally biased region" description="Polar residues" evidence="1">
    <location>
        <begin position="1027"/>
        <end position="1053"/>
    </location>
</feature>
<name>A0AAV4JFV5_9GAST</name>
<feature type="compositionally biased region" description="Low complexity" evidence="1">
    <location>
        <begin position="703"/>
        <end position="714"/>
    </location>
</feature>